<evidence type="ECO:0000313" key="3">
    <source>
        <dbReference type="EMBL" id="TMQ74026.1"/>
    </source>
</evidence>
<dbReference type="InterPro" id="IPR032466">
    <property type="entry name" value="Metal_Hydrolase"/>
</dbReference>
<dbReference type="AlphaFoldDB" id="A0A538UDS3"/>
<dbReference type="SUPFAM" id="SSF51338">
    <property type="entry name" value="Composite domain of metallo-dependent hydrolases"/>
    <property type="match status" value="2"/>
</dbReference>
<proteinExistence type="predicted"/>
<feature type="region of interest" description="Disordered" evidence="1">
    <location>
        <begin position="751"/>
        <end position="770"/>
    </location>
</feature>
<keyword evidence="3" id="KW-0378">Hydrolase</keyword>
<feature type="region of interest" description="Disordered" evidence="1">
    <location>
        <begin position="532"/>
        <end position="578"/>
    </location>
</feature>
<sequence length="1070" mass="113944">MSQLPGRVLRGLLFSAIMLALFSFPALAKTPRIHAIVGARIVVAPGQVIEGGTIVMRDGVITAVGAGVPVPADARVWEGDSLTVYPGLIDAFVLPAEAPAAAGPQGPPGRGRGQQAAAQPSRGAAHELSMVRAETRVSEMAPLSKDQTEGLRAAGFAAAQVAPRTGIVRGQSAVVGLGEGTPRDLLVKEDAAQVIALEAAREGYPGSLMGAIAVIRQAFLDAKWYRDALAVYARAPHGVERPETNLAWEALQTVIGGKQPALFVADEMLEVLRAATIAREAGVTAQVVGSGDEYKRVREIAATQVPLIEPVNFPEAPDVSDPDAAVEVSTEELRHWNQAPGNPAVLAQNKVTFALTANGLKDVKGFRAAVGKAIERGLTPDQALAAVTTTPARLLGLEGRLGTLAAGKIANLTVTRGDLFSEKGKVAEVWVDGDRYDVADAAGAAAKGSWWIDWGHGRHALVVETDKDTTVRIVVGADTLKATGVRYEGARVRFTVRRGTEPAEDFDLRAAHDVLRGTLSVLGVGAHKVVGVKQPEPEGGAGRGMGGRRPGGALSGALGGPRGEMAGGEGAQGAAPKKDEPVVTPVVMGNTEAWRMSPPAQPTAVLVKNATLWTAGPRGTLEHADLLVRAGKIAAVGKGLAAPAGAVVIDATGRDVAPGIVDEHSHSAILGNVNECTNSVTCEVRIQDVVNSESINIYRQLAGGTTIMHLLHGSCNAIGGQLAVIKNKWGEPPDRLLMPNVQPTVKFALGENPKQSNFGSQRPEPPRYPQSRAGIEQVIRDAFTRARDYKAQWAEWNARHVGLPPRRNLQFDALAEIIDGKRLIHCHSYRQDEILMLMRLCEDFGFRVNTFTHILEGYKVADEMAAHGASAIGFSDWWGYKFEVIDAIPYNAYIMWDRGVNVGFNSDDNELARRLNTEAAKAIKYGGVPPEEAIKFVTLNPAKSLKIDDRVGSLEVGKDADFSIWNGSPLSPYAACQQTWIDGRKYFDRAADLAGRGALARERDSLIVRARAQKKDSGPAAAGAGRRMWPPRYLEATDMSGTDCGLDGHDAMPFLSETERRALLNGEVQR</sequence>
<gene>
    <name evidence="3" type="ORF">E6K81_01690</name>
</gene>
<feature type="domain" description="Amidohydrolase-related" evidence="2">
    <location>
        <begin position="375"/>
        <end position="434"/>
    </location>
</feature>
<accession>A0A538UDS3</accession>
<evidence type="ECO:0000313" key="4">
    <source>
        <dbReference type="Proteomes" id="UP000319771"/>
    </source>
</evidence>
<evidence type="ECO:0000259" key="2">
    <source>
        <dbReference type="Pfam" id="PF01979"/>
    </source>
</evidence>
<reference evidence="3 4" key="1">
    <citation type="journal article" date="2019" name="Nat. Microbiol.">
        <title>Mediterranean grassland soil C-N compound turnover is dependent on rainfall and depth, and is mediated by genomically divergent microorganisms.</title>
        <authorList>
            <person name="Diamond S."/>
            <person name="Andeer P.F."/>
            <person name="Li Z."/>
            <person name="Crits-Christoph A."/>
            <person name="Burstein D."/>
            <person name="Anantharaman K."/>
            <person name="Lane K.R."/>
            <person name="Thomas B.C."/>
            <person name="Pan C."/>
            <person name="Northen T.R."/>
            <person name="Banfield J.F."/>
        </authorList>
    </citation>
    <scope>NUCLEOTIDE SEQUENCE [LARGE SCALE GENOMIC DNA]</scope>
    <source>
        <strain evidence="3">WS_11</strain>
    </source>
</reference>
<feature type="compositionally biased region" description="Gly residues" evidence="1">
    <location>
        <begin position="539"/>
        <end position="571"/>
    </location>
</feature>
<name>A0A538UDS3_UNCEI</name>
<evidence type="ECO:0000256" key="1">
    <source>
        <dbReference type="SAM" id="MobiDB-lite"/>
    </source>
</evidence>
<dbReference type="InterPro" id="IPR006680">
    <property type="entry name" value="Amidohydro-rel"/>
</dbReference>
<feature type="compositionally biased region" description="Low complexity" evidence="1">
    <location>
        <begin position="113"/>
        <end position="123"/>
    </location>
</feature>
<dbReference type="InterPro" id="IPR011059">
    <property type="entry name" value="Metal-dep_hydrolase_composite"/>
</dbReference>
<dbReference type="EMBL" id="VBPB01000021">
    <property type="protein sequence ID" value="TMQ74026.1"/>
    <property type="molecule type" value="Genomic_DNA"/>
</dbReference>
<protein>
    <submittedName>
        <fullName evidence="3">Amidohydrolase</fullName>
    </submittedName>
</protein>
<dbReference type="Proteomes" id="UP000319771">
    <property type="component" value="Unassembled WGS sequence"/>
</dbReference>
<dbReference type="InterPro" id="IPR051781">
    <property type="entry name" value="Metallo-dep_Hydrolase"/>
</dbReference>
<dbReference type="SUPFAM" id="SSF51556">
    <property type="entry name" value="Metallo-dependent hydrolases"/>
    <property type="match status" value="2"/>
</dbReference>
<comment type="caution">
    <text evidence="3">The sequence shown here is derived from an EMBL/GenBank/DDBJ whole genome shotgun (WGS) entry which is preliminary data.</text>
</comment>
<feature type="domain" description="Amidohydrolase-related" evidence="2">
    <location>
        <begin position="893"/>
        <end position="974"/>
    </location>
</feature>
<organism evidence="3 4">
    <name type="scientific">Eiseniibacteriota bacterium</name>
    <dbReference type="NCBI Taxonomy" id="2212470"/>
    <lineage>
        <taxon>Bacteria</taxon>
        <taxon>Candidatus Eiseniibacteriota</taxon>
    </lineage>
</organism>
<dbReference type="PANTHER" id="PTHR43135">
    <property type="entry name" value="ALPHA-D-RIBOSE 1-METHYLPHOSPHONATE 5-TRIPHOSPHATE DIPHOSPHATASE"/>
    <property type="match status" value="1"/>
</dbReference>
<dbReference type="PANTHER" id="PTHR43135:SF3">
    <property type="entry name" value="ALPHA-D-RIBOSE 1-METHYLPHOSPHONATE 5-TRIPHOSPHATE DIPHOSPHATASE"/>
    <property type="match status" value="1"/>
</dbReference>
<dbReference type="Gene3D" id="2.30.40.10">
    <property type="entry name" value="Urease, subunit C, domain 1"/>
    <property type="match status" value="1"/>
</dbReference>
<dbReference type="Pfam" id="PF01979">
    <property type="entry name" value="Amidohydro_1"/>
    <property type="match status" value="2"/>
</dbReference>
<dbReference type="Gene3D" id="3.20.20.140">
    <property type="entry name" value="Metal-dependent hydrolases"/>
    <property type="match status" value="2"/>
</dbReference>
<feature type="region of interest" description="Disordered" evidence="1">
    <location>
        <begin position="100"/>
        <end position="124"/>
    </location>
</feature>
<dbReference type="GO" id="GO:0016810">
    <property type="term" value="F:hydrolase activity, acting on carbon-nitrogen (but not peptide) bonds"/>
    <property type="evidence" value="ECO:0007669"/>
    <property type="project" value="InterPro"/>
</dbReference>